<keyword evidence="1" id="KW-0812">Transmembrane</keyword>
<feature type="transmembrane region" description="Helical" evidence="1">
    <location>
        <begin position="31"/>
        <end position="51"/>
    </location>
</feature>
<evidence type="ECO:0000313" key="3">
    <source>
        <dbReference type="EMBL" id="GGT94352.1"/>
    </source>
</evidence>
<evidence type="ECO:0000313" key="2">
    <source>
        <dbReference type="EMBL" id="BBD72188.1"/>
    </source>
</evidence>
<evidence type="ECO:0000256" key="1">
    <source>
        <dbReference type="SAM" id="Phobius"/>
    </source>
</evidence>
<dbReference type="EMBL" id="BMQS01000008">
    <property type="protein sequence ID" value="GGT94352.1"/>
    <property type="molecule type" value="Genomic_DNA"/>
</dbReference>
<dbReference type="KEGG" id="sacd:HS1genome_0577"/>
<dbReference type="Proteomes" id="UP000276741">
    <property type="component" value="Chromosome"/>
</dbReference>
<dbReference type="RefSeq" id="WP_126449540.1">
    <property type="nucleotide sequence ID" value="NZ_AP018553.1"/>
</dbReference>
<reference evidence="3" key="1">
    <citation type="journal article" date="2014" name="Int. J. Syst. Evol. Microbiol.">
        <title>Complete genome sequence of Corynebacterium casei LMG S-19264T (=DSM 44701T), isolated from a smear-ripened cheese.</title>
        <authorList>
            <consortium name="US DOE Joint Genome Institute (JGI-PGF)"/>
            <person name="Walter F."/>
            <person name="Albersmeier A."/>
            <person name="Kalinowski J."/>
            <person name="Ruckert C."/>
        </authorList>
    </citation>
    <scope>NUCLEOTIDE SEQUENCE</scope>
    <source>
        <strain evidence="3">JCM 31740</strain>
    </source>
</reference>
<dbReference type="GeneID" id="38666085"/>
<dbReference type="Proteomes" id="UP000616143">
    <property type="component" value="Unassembled WGS sequence"/>
</dbReference>
<keyword evidence="1" id="KW-1133">Transmembrane helix</keyword>
<keyword evidence="1" id="KW-0472">Membrane</keyword>
<feature type="transmembrane region" description="Helical" evidence="1">
    <location>
        <begin position="57"/>
        <end position="77"/>
    </location>
</feature>
<reference evidence="4" key="2">
    <citation type="submission" date="2018-04" db="EMBL/GenBank/DDBJ databases">
        <title>Complete genome sequence of Sulfodiicoccus acidiphilus strain HS-1.</title>
        <authorList>
            <person name="Sakai H.D."/>
            <person name="Kurosawa N."/>
        </authorList>
    </citation>
    <scope>NUCLEOTIDE SEQUENCE [LARGE SCALE GENOMIC DNA]</scope>
    <source>
        <strain evidence="4">HS-1</strain>
    </source>
</reference>
<sequence>MDSFQMWTTLITSFLEEREGRVTPTEDIRTAVYLVQLVFLFFFVFLFDLLVVKNGPMFYGVLVADVGLVALLLYFLLRRISGYFNF</sequence>
<proteinExistence type="predicted"/>
<name>A0A348B1Y6_9CREN</name>
<gene>
    <name evidence="3" type="ORF">GCM10007116_09930</name>
    <name evidence="2" type="ORF">HS1genome_0577</name>
</gene>
<organism evidence="2 4">
    <name type="scientific">Sulfodiicoccus acidiphilus</name>
    <dbReference type="NCBI Taxonomy" id="1670455"/>
    <lineage>
        <taxon>Archaea</taxon>
        <taxon>Thermoproteota</taxon>
        <taxon>Thermoprotei</taxon>
        <taxon>Sulfolobales</taxon>
        <taxon>Sulfolobaceae</taxon>
        <taxon>Sulfodiicoccus</taxon>
    </lineage>
</organism>
<reference evidence="3" key="4">
    <citation type="submission" date="2020-09" db="EMBL/GenBank/DDBJ databases">
        <authorList>
            <person name="Sun Q."/>
            <person name="Ohkuma M."/>
        </authorList>
    </citation>
    <scope>NUCLEOTIDE SEQUENCE</scope>
    <source>
        <strain evidence="3">JCM 31740</strain>
    </source>
</reference>
<evidence type="ECO:0000313" key="4">
    <source>
        <dbReference type="Proteomes" id="UP000276741"/>
    </source>
</evidence>
<keyword evidence="4" id="KW-1185">Reference proteome</keyword>
<accession>A0A348B1Y6</accession>
<reference evidence="2" key="3">
    <citation type="journal article" date="2019" name="BMC Res. Notes">
        <title>Complete genome sequence of the Sulfodiicoccus acidiphilus strain HS-1T, the first crenarchaeon that lacks polB3, isolated from an acidic hot spring in Ohwaku-dani, Hakone, Japan.</title>
        <authorList>
            <person name="Sakai H.D."/>
            <person name="Kurosawa N."/>
        </authorList>
    </citation>
    <scope>NUCLEOTIDE SEQUENCE</scope>
    <source>
        <strain evidence="2">HS-1</strain>
    </source>
</reference>
<dbReference type="EMBL" id="AP018553">
    <property type="protein sequence ID" value="BBD72188.1"/>
    <property type="molecule type" value="Genomic_DNA"/>
</dbReference>
<protein>
    <submittedName>
        <fullName evidence="2">Uncharacterized protein</fullName>
    </submittedName>
</protein>
<dbReference type="AlphaFoldDB" id="A0A348B1Y6"/>